<proteinExistence type="predicted"/>
<evidence type="ECO:0008006" key="3">
    <source>
        <dbReference type="Google" id="ProtNLM"/>
    </source>
</evidence>
<dbReference type="Proteomes" id="UP000664857">
    <property type="component" value="Unassembled WGS sequence"/>
</dbReference>
<accession>A0ABS3HVZ3</accession>
<protein>
    <recommendedName>
        <fullName evidence="3">Late endosomal/lysosomal adaptor and MAPK and MTOR activator 5</fullName>
    </recommendedName>
</protein>
<gene>
    <name evidence="1" type="ORF">DOK76_12720</name>
</gene>
<comment type="caution">
    <text evidence="1">The sequence shown here is derived from an EMBL/GenBank/DDBJ whole genome shotgun (WGS) entry which is preliminary data.</text>
</comment>
<dbReference type="EMBL" id="JAFLVX010000041">
    <property type="protein sequence ID" value="MBO0477929.1"/>
    <property type="molecule type" value="Genomic_DNA"/>
</dbReference>
<evidence type="ECO:0000313" key="2">
    <source>
        <dbReference type="Proteomes" id="UP000664857"/>
    </source>
</evidence>
<keyword evidence="2" id="KW-1185">Reference proteome</keyword>
<dbReference type="RefSeq" id="WP_206968345.1">
    <property type="nucleotide sequence ID" value="NZ_JAFLVX010000041.1"/>
</dbReference>
<organism evidence="1 2">
    <name type="scientific">Candidatus Vagococcus giribetii</name>
    <dbReference type="NCBI Taxonomy" id="2230876"/>
    <lineage>
        <taxon>Bacteria</taxon>
        <taxon>Bacillati</taxon>
        <taxon>Bacillota</taxon>
        <taxon>Bacilli</taxon>
        <taxon>Lactobacillales</taxon>
        <taxon>Enterococcaceae</taxon>
        <taxon>Vagococcus</taxon>
    </lineage>
</organism>
<name>A0ABS3HVZ3_9ENTE</name>
<sequence length="107" mass="11952">MISEKIQNLMKEVQKECDKEGVSSVCTLNKKGHVAVMITGGLKDIAFCLGAQERELDKQLPIPTKILRSAAVNSINNTNEKDKQHTYIIDDLDEIPNILSRILKGEM</sequence>
<reference evidence="1 2" key="1">
    <citation type="submission" date="2021-03" db="EMBL/GenBank/DDBJ databases">
        <title>Enterococcal diversity collection.</title>
        <authorList>
            <person name="Gilmore M.S."/>
            <person name="Schwartzman J."/>
            <person name="Van Tyne D."/>
            <person name="Martin M."/>
            <person name="Earl A.M."/>
            <person name="Manson A.L."/>
            <person name="Straub T."/>
            <person name="Salamzade R."/>
            <person name="Saavedra J."/>
            <person name="Lebreton F."/>
            <person name="Prichula J."/>
            <person name="Schaufler K."/>
            <person name="Gaca A."/>
            <person name="Sgardioli B."/>
            <person name="Wagenaar J."/>
            <person name="Strong T."/>
        </authorList>
    </citation>
    <scope>NUCLEOTIDE SEQUENCE [LARGE SCALE GENOMIC DNA]</scope>
    <source>
        <strain evidence="1 2">DIV0080</strain>
    </source>
</reference>
<evidence type="ECO:0000313" key="1">
    <source>
        <dbReference type="EMBL" id="MBO0477929.1"/>
    </source>
</evidence>